<name>A0ABM9AED3_9GAMM</name>
<dbReference type="PANTHER" id="PTHR38690:SF1">
    <property type="entry name" value="PROTEASE"/>
    <property type="match status" value="1"/>
</dbReference>
<evidence type="ECO:0000256" key="2">
    <source>
        <dbReference type="SAM" id="Phobius"/>
    </source>
</evidence>
<dbReference type="RefSeq" id="WP_237443725.1">
    <property type="nucleotide sequence ID" value="NZ_CAKLPX010000001.1"/>
</dbReference>
<accession>A0ABM9AED3</accession>
<protein>
    <recommendedName>
        <fullName evidence="3">YhdP central domain-containing protein</fullName>
    </recommendedName>
</protein>
<dbReference type="NCBIfam" id="TIGR02099">
    <property type="entry name" value="YhdP family protein"/>
    <property type="match status" value="1"/>
</dbReference>
<reference evidence="4" key="1">
    <citation type="submission" date="2021-12" db="EMBL/GenBank/DDBJ databases">
        <authorList>
            <person name="Rodrigo-Torres L."/>
            <person name="Arahal R. D."/>
            <person name="Lucena T."/>
        </authorList>
    </citation>
    <scope>NUCLEOTIDE SEQUENCE</scope>
    <source>
        <strain evidence="4">CECT 8267</strain>
    </source>
</reference>
<comment type="caution">
    <text evidence="4">The sequence shown here is derived from an EMBL/GenBank/DDBJ whole genome shotgun (WGS) entry which is preliminary data.</text>
</comment>
<keyword evidence="2" id="KW-0472">Membrane</keyword>
<dbReference type="Pfam" id="PF13116">
    <property type="entry name" value="YhdP"/>
    <property type="match status" value="1"/>
</dbReference>
<feature type="region of interest" description="Disordered" evidence="1">
    <location>
        <begin position="136"/>
        <end position="157"/>
    </location>
</feature>
<feature type="domain" description="YhdP central" evidence="3">
    <location>
        <begin position="13"/>
        <end position="1381"/>
    </location>
</feature>
<keyword evidence="5" id="KW-1185">Reference proteome</keyword>
<organism evidence="4 5">
    <name type="scientific">Sinobacterium norvegicum</name>
    <dbReference type="NCBI Taxonomy" id="1641715"/>
    <lineage>
        <taxon>Bacteria</taxon>
        <taxon>Pseudomonadati</taxon>
        <taxon>Pseudomonadota</taxon>
        <taxon>Gammaproteobacteria</taxon>
        <taxon>Cellvibrionales</taxon>
        <taxon>Spongiibacteraceae</taxon>
        <taxon>Sinobacterium</taxon>
    </lineage>
</organism>
<gene>
    <name evidence="4" type="ORF">SIN8267_01165</name>
</gene>
<feature type="transmembrane region" description="Helical" evidence="2">
    <location>
        <begin position="12"/>
        <end position="35"/>
    </location>
</feature>
<evidence type="ECO:0000259" key="3">
    <source>
        <dbReference type="Pfam" id="PF13116"/>
    </source>
</evidence>
<dbReference type="InterPro" id="IPR011836">
    <property type="entry name" value="YhdP"/>
</dbReference>
<dbReference type="InterPro" id="IPR025263">
    <property type="entry name" value="YhdP_central"/>
</dbReference>
<proteinExistence type="predicted"/>
<keyword evidence="2" id="KW-1133">Transmembrane helix</keyword>
<evidence type="ECO:0000313" key="4">
    <source>
        <dbReference type="EMBL" id="CAH0991064.1"/>
    </source>
</evidence>
<dbReference type="EMBL" id="CAKLPX010000001">
    <property type="protein sequence ID" value="CAH0991064.1"/>
    <property type="molecule type" value="Genomic_DNA"/>
</dbReference>
<evidence type="ECO:0000256" key="1">
    <source>
        <dbReference type="SAM" id="MobiDB-lite"/>
    </source>
</evidence>
<dbReference type="Proteomes" id="UP000838100">
    <property type="component" value="Unassembled WGS sequence"/>
</dbReference>
<evidence type="ECO:0000313" key="5">
    <source>
        <dbReference type="Proteomes" id="UP000838100"/>
    </source>
</evidence>
<keyword evidence="2" id="KW-0812">Transmembrane</keyword>
<sequence>MVKRVIKPTYHTAKYLLLVSIVLVAAYVSLGRYYLPKLTDYRQYIVGQVEQQTGLQVSIEGLSGEWQLLSPGIRVEGFKLFGGSAESSEEVAVSVELLSVQFDALASLAHAQPIFKTLVLSGAEINLQQRDNGSWGLTGYAEQKSDKPPKPGSSTNDKFRAFRELIDESRRIIIENSDVVLTANNGQRVVVGALNVKLLQSQDSLAGSVWLDAPSGKIPLQGRIEGDGDLFSSNLKLISSLQLDSAQLAYFQPIAPNYIPNSIIADGRVNIGYDANAGLVIDSDLNFYQLDINNFIDHQLEEIKQLSGKIAVGYSEESGLEVYGQDLRLDWYSVLDIEKTSVVYQPGQAVNGAVSRLDLAALTNNLLRSGMLPAKGQQALATLLPGGFLNNLHWRFDNSKPLAEKLRLQAELEAVNVLPWKGAPGGKFVSGYLEAGILSGWVDLDSTDVALTFPSVYKHDLVFDQARGRVDWHVGERVTVNSSPLFIEADFGTAVAQLDLDIAKVPSDPLPSTMSLMVGLKGSAAKYRNDFLPYTLPKSLLAWLDDSIHRGNVSEAGFIFHGGLKGGTAKSIQLGLDIDQGNIHFDPAWPELTALSGRLYVNNRVTTVFASGADMLGAYLPSTTVVVDGSTKSLGLSVKSSIEANDAQSVISMFEQTPLAAMTGNMFQGWQASGQVTAALDLAMPLVKTRGVQVAPYIDVVADLNNSNFAIADFGLGFQQLTGRLSYNSVRGLSSDRLSGLFWGKPIHFAINTETETEIENNIRYQNYNIEGRGLVDAERLYQWTQQPVIRFLEGESEFEADIVIAPGPGRQRQSELLVRTDLQGMTVDLPQPYNKQVDEPWPLSITLPIASKKQLAVFKIDNMAELQMDFNNRKMQRAKLNLGSDWQPMEHKKGLLISGHLPTLLVDPWLATLNKYQQFDTELIAYQRQQAALEAMMPGLTISQLLTVEPLQSSVAPKTARVDQAAADKPSATHAATTDEAIESNGEELALTSVADADIGVVVENLSVGQVLFFGQNLNNSALSIVNTDQGWRIAIENPKLTGSMLLLRDSERLKIDVDHMIYPFEAAEAVSAPVQAAPGSSVAGEQEALPVVAEVEPLDALKHIEPWSYPPMDFSIEELTLYGESYGGWRFDSKPQGQGVFIENIEGQIRGVDVGPIAGRDSANLLWQVDGQQHSTSVEALLTMGDIGKVLQAFDLPEAVNSKSASFITRLSWRGTPADIDIKNLQGDVVLKLDKGQFKQTAGSAAEALKIFGVLNFANLVRRLQLDFSDLYSKGLSYDQVTGDVAFEQGVMQIATPLQVKGPSSDFKLTGLFDLNEELVDGELVVTLPITTNLPWVIALAGGLPTAAGVFVASKVFETQFNKISSAVYSIKGSWADPQLKFERFFDVSDKKGLFDFDFGGDDEDDVNSGSTADDQRQ</sequence>
<dbReference type="PANTHER" id="PTHR38690">
    <property type="entry name" value="PROTEASE-RELATED"/>
    <property type="match status" value="1"/>
</dbReference>